<comment type="catalytic activity">
    <reaction evidence="1">
        <text>ATP + protein L-histidine = ADP + protein N-phospho-L-histidine.</text>
        <dbReference type="EC" id="2.7.13.3"/>
    </reaction>
</comment>
<keyword evidence="5" id="KW-0547">Nucleotide-binding</keyword>
<feature type="domain" description="Histidine kinase" evidence="12">
    <location>
        <begin position="1788"/>
        <end position="2012"/>
    </location>
</feature>
<dbReference type="InterPro" id="IPR036890">
    <property type="entry name" value="HATPase_C_sf"/>
</dbReference>
<dbReference type="Pfam" id="PF02518">
    <property type="entry name" value="HATPase_c"/>
    <property type="match status" value="1"/>
</dbReference>
<keyword evidence="7" id="KW-0067">ATP-binding</keyword>
<feature type="region of interest" description="Disordered" evidence="10">
    <location>
        <begin position="2222"/>
        <end position="2254"/>
    </location>
</feature>
<dbReference type="SMART" id="SM00448">
    <property type="entry name" value="REC"/>
    <property type="match status" value="1"/>
</dbReference>
<evidence type="ECO:0000256" key="10">
    <source>
        <dbReference type="SAM" id="MobiDB-lite"/>
    </source>
</evidence>
<dbReference type="EC" id="2.7.13.3" evidence="2"/>
<dbReference type="InterPro" id="IPR000719">
    <property type="entry name" value="Prot_kinase_dom"/>
</dbReference>
<dbReference type="SUPFAM" id="SSF56112">
    <property type="entry name" value="Protein kinase-like (PK-like)"/>
    <property type="match status" value="1"/>
</dbReference>
<dbReference type="PANTHER" id="PTHR45339">
    <property type="entry name" value="HYBRID SIGNAL TRANSDUCTION HISTIDINE KINASE J"/>
    <property type="match status" value="1"/>
</dbReference>
<dbReference type="SUPFAM" id="SSF47384">
    <property type="entry name" value="Homodimeric domain of signal transducing histidine kinase"/>
    <property type="match status" value="1"/>
</dbReference>
<accession>A0A077X2Z4</accession>
<gene>
    <name evidence="14" type="ORF">LRAMOSA06013</name>
</gene>
<dbReference type="InterPro" id="IPR029016">
    <property type="entry name" value="GAF-like_dom_sf"/>
</dbReference>
<evidence type="ECO:0000259" key="13">
    <source>
        <dbReference type="PROSITE" id="PS50110"/>
    </source>
</evidence>
<feature type="compositionally biased region" description="Low complexity" evidence="10">
    <location>
        <begin position="112"/>
        <end position="128"/>
    </location>
</feature>
<evidence type="ECO:0000256" key="5">
    <source>
        <dbReference type="ARBA" id="ARBA00022741"/>
    </source>
</evidence>
<dbReference type="GO" id="GO:0000155">
    <property type="term" value="F:phosphorelay sensor kinase activity"/>
    <property type="evidence" value="ECO:0007669"/>
    <property type="project" value="InterPro"/>
</dbReference>
<dbReference type="InterPro" id="IPR011006">
    <property type="entry name" value="CheY-like_superfamily"/>
</dbReference>
<dbReference type="CDD" id="cd00082">
    <property type="entry name" value="HisKA"/>
    <property type="match status" value="1"/>
</dbReference>
<dbReference type="PROSITE" id="PS50109">
    <property type="entry name" value="HIS_KIN"/>
    <property type="match status" value="1"/>
</dbReference>
<sequence>MPPIVNGALTINGYRFKSATLSNLGHAGTVDYFYGYKLSNKSPVVAKVSTNAFQLEREFYVIKKLYQKDEAPSYLVRPVQFVSLPSGLRVAIYANEGDALGQHLIAENDTCTTTTTTSTTEPSSTTMTHRSDASPLTSYVDDIGEFLRLAIQCTDCLEFIHRHGVVHGEIRPTAFQWVDDGNKTRLKLWNFGSASKPLDTYLTTEGWRRAANNKETMKILQDLLVCISPEQTGRTTFTASHRSDIYSLGILFYVLLTGRNPFDGGPIEIINSIVSRKITLIHDLRPDVPEAPDDRYVSAHGVRADLVECLKRLGTTASSSSDQASFLCHLIPSFPLGQRDIASVFTLPKAIYGRQKVLSRMTYFVQRFMGTHKSVQSMLAPASNSTPTTTTAGGGTTTDSMSDFSAGHDNNVATTKTSSWQTTAEMKEKAFGSGNARQATTIIGIYGPGGIGKSTVFLSVQATARQYGYVSHIKFDSRTNTPYGGFIRSMSQILQQILSEPEEETKLFSEYFISSLGAQSCNIHLLINLIPELRSLLYPDDVKKSSVEEGVEDDGQGDSVETRIRFQNLFVEVIRSISNWHLLTLFFDDLHLADISSIELIQALVAARVPLLLCVSYRDKEVTQPLAELLANDAADTHLIQVDALDMDSLIDFLCDTLHRPRDVNRQEIEPLAEIVFKRTMGNAFYAAQLIRALERKKLIYFDHDKNEWDFHLEEIQKGTGLQGGMMEPDSLLDVSFLVARLRELPRNGQQLLKYASFVGDTFSWSTVRDLMLGSDAEDGTGSSEGSMSVISEESDSPQQEGITLTYQPSTMTTPDAKSSMQSDTSGTLPSLVDNDESGTTTCSSMDSKQKLRALTGEYTSSSSSRSSSSRDPLNGLHAVLQEGYIIPIQSDEFKWCHDRLSQAAMELADPATRSTIHFRVAQRLMKESTPNPFLIADHLLKCMDILTSMENNERYKSILITAGNRGRASGAHAMSFSYFMGAIRLSKPHLDWNDEHYAATLNLYTNALSLSWVVGEYDKTEELFHVLFTKARSPLDRMPGYRIKSKYLFSIQQFDKGLDALIRCLYDLTGKEVRFKATREETNEAYDQVDVLVKKIGIDNISNVGSCEDPLVRSIMLILEEVCTVAYWMGDKMTMYYWACQILKLSMEHGMCTISGTAFTFVGLGYVEVYRQHSYAERIGYVGIEVADKYSTIYEKGRIYFLYTIFLLQWKSHCRKQLDWYNKSYPTCVSAGDRIYAAYSQLHIAVTKFLCGYHAEEVAPVADECYNEARSWSSASNTNLMASGMVRVVKALQGRTYTDTPQVFDGDDGFNDEHFVSECYKESTHPRVPHSWYSSFKIIALVLYGHIDAAIETGYFCYENIDSHPCHKHLRVMLCYFSLALVAKLRDDDELSPKQRATYRKQIEINQQLIDDWAVHSHINYRMYWTFVEAELAAMDDKHDLTRTIELYEEALEQAREGDWLLEITVMHEFAGAAYERKGLRNMAFGFIKKAIDLYQERGYHGKVKHLQAKHRKLLDRYRDKRDTSHEAGVQTDAIPFIGEQAWSTSSHESPNVANQPYTGTTIPPVMSDQTLMTLDIIDMTSILKSSHVMSSEVKFEGLLTSMMNILLDSTGAECCAVITEGDKKFGVSAYASQEKGTCTYESPRPIMEDDDQISARVIHHTRHTKESIFIYDVGQDPRFAIGPWFDRVGPCSIICMPIVHKGDLMGCLFMEGPVGIFTQRHISVLALLCQQMGISISNANLFKSFQKVSTANAKMIETQKQSLKEIRRSKEAADKATRLREMFLANMSHEIRTPFASFYGMITLLSETRLDEQQYDLVMVAKESCEILLRLIDDLLNFSKLQAGKVTLELAPMVVEDVIADVIEMLTGMAMQKRLNLTHIIAHDVPSVIISDINRLRQILINLLGNAIKFTHEGEVVIRCSVDNTINNNDGKLALRFEVIDTGIGISEEQQKALFVPFSQVDGSTTRKYGGTGLGLSICLQLVDLMSGKIELDSVPDQGSNFHFTIPTSTSPEASKMHDTTLVNLTKELRNKRVLVTSRHKSTSDMIKAMLRDVNVDCVNNLEDLRALDPTHYSIIIVGIFFIQVPDFELWMNTHDEFFKHVECVMVVHYPSGIWTRLGSNTTFDRSNMLVAPMASTYATANPRQLQQSLDKDKELMEATATTSTIVTNHLNQPELRRNTVSRISLPFRRQRLLQSIVDTLQQCGTRQMASMATCEETLSSSSSSLSVKQPNTTRPRLPLRKTTSGTLPPISDEQREMFSTKHILIAEDNAVAQKLLYKQLTRLSLNVECANNGMEAIETWKQHPPAYFTLAFFDHHMPKCDGVQATKIIRDMESTADPPIPRLPIIAVTADIQDSARQTCMKAGMDGYMTKPVNQEKLLDTLLYYCKDPR</sequence>
<evidence type="ECO:0000259" key="12">
    <source>
        <dbReference type="PROSITE" id="PS50109"/>
    </source>
</evidence>
<evidence type="ECO:0000259" key="11">
    <source>
        <dbReference type="PROSITE" id="PS50011"/>
    </source>
</evidence>
<evidence type="ECO:0000256" key="4">
    <source>
        <dbReference type="ARBA" id="ARBA00022679"/>
    </source>
</evidence>
<evidence type="ECO:0000313" key="14">
    <source>
        <dbReference type="EMBL" id="CDS13839.1"/>
    </source>
</evidence>
<dbReference type="SUPFAM" id="SSF55781">
    <property type="entry name" value="GAF domain-like"/>
    <property type="match status" value="1"/>
</dbReference>
<dbReference type="Gene3D" id="3.30.565.10">
    <property type="entry name" value="Histidine kinase-like ATPase, C-terminal domain"/>
    <property type="match status" value="1"/>
</dbReference>
<feature type="region of interest" description="Disordered" evidence="10">
    <location>
        <begin position="379"/>
        <end position="419"/>
    </location>
</feature>
<feature type="region of interest" description="Disordered" evidence="10">
    <location>
        <begin position="775"/>
        <end position="851"/>
    </location>
</feature>
<evidence type="ECO:0000256" key="2">
    <source>
        <dbReference type="ARBA" id="ARBA00012438"/>
    </source>
</evidence>
<feature type="modified residue" description="4-aspartylphosphate" evidence="9">
    <location>
        <position position="2317"/>
    </location>
</feature>
<evidence type="ECO:0000256" key="7">
    <source>
        <dbReference type="ARBA" id="ARBA00022840"/>
    </source>
</evidence>
<dbReference type="SUPFAM" id="SSF52172">
    <property type="entry name" value="CheY-like"/>
    <property type="match status" value="1"/>
</dbReference>
<dbReference type="PROSITE" id="PS50011">
    <property type="entry name" value="PROTEIN_KINASE_DOM"/>
    <property type="match status" value="1"/>
</dbReference>
<feature type="compositionally biased region" description="Polar residues" evidence="10">
    <location>
        <begin position="781"/>
        <end position="829"/>
    </location>
</feature>
<dbReference type="InterPro" id="IPR027417">
    <property type="entry name" value="P-loop_NTPase"/>
</dbReference>
<keyword evidence="4" id="KW-0808">Transferase</keyword>
<dbReference type="InterPro" id="IPR003661">
    <property type="entry name" value="HisK_dim/P_dom"/>
</dbReference>
<proteinExistence type="predicted"/>
<dbReference type="Gene3D" id="3.30.450.40">
    <property type="match status" value="1"/>
</dbReference>
<dbReference type="InterPro" id="IPR011009">
    <property type="entry name" value="Kinase-like_dom_sf"/>
</dbReference>
<feature type="compositionally biased region" description="Low complexity" evidence="10">
    <location>
        <begin position="2222"/>
        <end position="2246"/>
    </location>
</feature>
<dbReference type="Pfam" id="PF00512">
    <property type="entry name" value="HisKA"/>
    <property type="match status" value="1"/>
</dbReference>
<dbReference type="CDD" id="cd16922">
    <property type="entry name" value="HATPase_EvgS-ArcB-TorS-like"/>
    <property type="match status" value="1"/>
</dbReference>
<dbReference type="SMART" id="SM00065">
    <property type="entry name" value="GAF"/>
    <property type="match status" value="1"/>
</dbReference>
<dbReference type="InterPro" id="IPR003018">
    <property type="entry name" value="GAF"/>
</dbReference>
<dbReference type="OrthoDB" id="60033at2759"/>
<dbReference type="FunFam" id="1.10.287.130:FF:000002">
    <property type="entry name" value="Two-component osmosensing histidine kinase"/>
    <property type="match status" value="1"/>
</dbReference>
<dbReference type="InterPro" id="IPR041664">
    <property type="entry name" value="AAA_16"/>
</dbReference>
<feature type="domain" description="Protein kinase" evidence="11">
    <location>
        <begin position="16"/>
        <end position="364"/>
    </location>
</feature>
<dbReference type="GO" id="GO:0005524">
    <property type="term" value="F:ATP binding"/>
    <property type="evidence" value="ECO:0007669"/>
    <property type="project" value="UniProtKB-KW"/>
</dbReference>
<dbReference type="Gene3D" id="3.40.50.2300">
    <property type="match status" value="1"/>
</dbReference>
<dbReference type="PRINTS" id="PR00344">
    <property type="entry name" value="BCTRLSENSOR"/>
</dbReference>
<reference evidence="14" key="1">
    <citation type="journal article" date="2014" name="Genome Announc.">
        <title>De novo whole-genome sequence and genome annotation of Lichtheimia ramosa.</title>
        <authorList>
            <person name="Linde J."/>
            <person name="Schwartze V."/>
            <person name="Binder U."/>
            <person name="Lass-Florl C."/>
            <person name="Voigt K."/>
            <person name="Horn F."/>
        </authorList>
    </citation>
    <scope>NUCLEOTIDE SEQUENCE</scope>
    <source>
        <strain evidence="14">JMRC FSU:6197</strain>
    </source>
</reference>
<dbReference type="Pfam" id="PF13185">
    <property type="entry name" value="GAF_2"/>
    <property type="match status" value="1"/>
</dbReference>
<keyword evidence="6" id="KW-0418">Kinase</keyword>
<dbReference type="SMART" id="SM00387">
    <property type="entry name" value="HATPase_c"/>
    <property type="match status" value="1"/>
</dbReference>
<dbReference type="EMBL" id="LK023385">
    <property type="protein sequence ID" value="CDS13839.1"/>
    <property type="molecule type" value="Genomic_DNA"/>
</dbReference>
<dbReference type="Gene3D" id="1.10.510.10">
    <property type="entry name" value="Transferase(Phosphotransferase) domain 1"/>
    <property type="match status" value="1"/>
</dbReference>
<feature type="region of interest" description="Disordered" evidence="10">
    <location>
        <begin position="112"/>
        <end position="131"/>
    </location>
</feature>
<name>A0A077X2Z4_9FUNG</name>
<dbReference type="Pfam" id="PF00072">
    <property type="entry name" value="Response_reg"/>
    <property type="match status" value="1"/>
</dbReference>
<evidence type="ECO:0000256" key="9">
    <source>
        <dbReference type="PROSITE-ProRule" id="PRU00169"/>
    </source>
</evidence>
<protein>
    <recommendedName>
        <fullName evidence="2">histidine kinase</fullName>
        <ecNumber evidence="2">2.7.13.3</ecNumber>
    </recommendedName>
</protein>
<dbReference type="InterPro" id="IPR004358">
    <property type="entry name" value="Sig_transdc_His_kin-like_C"/>
</dbReference>
<dbReference type="SUPFAM" id="SSF55874">
    <property type="entry name" value="ATPase domain of HSP90 chaperone/DNA topoisomerase II/histidine kinase"/>
    <property type="match status" value="1"/>
</dbReference>
<keyword evidence="8" id="KW-0902">Two-component regulatory system</keyword>
<feature type="domain" description="Response regulatory" evidence="13">
    <location>
        <begin position="2265"/>
        <end position="2389"/>
    </location>
</feature>
<dbReference type="InterPro" id="IPR005467">
    <property type="entry name" value="His_kinase_dom"/>
</dbReference>
<dbReference type="SMART" id="SM00220">
    <property type="entry name" value="S_TKc"/>
    <property type="match status" value="1"/>
</dbReference>
<evidence type="ECO:0000256" key="1">
    <source>
        <dbReference type="ARBA" id="ARBA00000085"/>
    </source>
</evidence>
<dbReference type="InterPro" id="IPR036097">
    <property type="entry name" value="HisK_dim/P_sf"/>
</dbReference>
<dbReference type="Pfam" id="PF13191">
    <property type="entry name" value="AAA_16"/>
    <property type="match status" value="1"/>
</dbReference>
<evidence type="ECO:0000256" key="3">
    <source>
        <dbReference type="ARBA" id="ARBA00022553"/>
    </source>
</evidence>
<dbReference type="SUPFAM" id="SSF52540">
    <property type="entry name" value="P-loop containing nucleoside triphosphate hydrolases"/>
    <property type="match status" value="1"/>
</dbReference>
<dbReference type="FunFam" id="3.30.565.10:FF:000010">
    <property type="entry name" value="Sensor histidine kinase RcsC"/>
    <property type="match status" value="1"/>
</dbReference>
<evidence type="ECO:0000256" key="6">
    <source>
        <dbReference type="ARBA" id="ARBA00022777"/>
    </source>
</evidence>
<organism evidence="14">
    <name type="scientific">Lichtheimia ramosa</name>
    <dbReference type="NCBI Taxonomy" id="688394"/>
    <lineage>
        <taxon>Eukaryota</taxon>
        <taxon>Fungi</taxon>
        <taxon>Fungi incertae sedis</taxon>
        <taxon>Mucoromycota</taxon>
        <taxon>Mucoromycotina</taxon>
        <taxon>Mucoromycetes</taxon>
        <taxon>Mucorales</taxon>
        <taxon>Lichtheimiaceae</taxon>
        <taxon>Lichtheimia</taxon>
    </lineage>
</organism>
<dbReference type="CDD" id="cd17546">
    <property type="entry name" value="REC_hyHK_CKI1_RcsC-like"/>
    <property type="match status" value="1"/>
</dbReference>
<evidence type="ECO:0000256" key="8">
    <source>
        <dbReference type="ARBA" id="ARBA00023012"/>
    </source>
</evidence>
<dbReference type="InterPro" id="IPR003594">
    <property type="entry name" value="HATPase_dom"/>
</dbReference>
<dbReference type="InterPro" id="IPR001789">
    <property type="entry name" value="Sig_transdc_resp-reg_receiver"/>
</dbReference>
<feature type="compositionally biased region" description="Polar residues" evidence="10">
    <location>
        <begin position="838"/>
        <end position="847"/>
    </location>
</feature>
<dbReference type="PANTHER" id="PTHR45339:SF1">
    <property type="entry name" value="HYBRID SIGNAL TRANSDUCTION HISTIDINE KINASE J"/>
    <property type="match status" value="1"/>
</dbReference>
<dbReference type="PROSITE" id="PS50110">
    <property type="entry name" value="RESPONSE_REGULATORY"/>
    <property type="match status" value="1"/>
</dbReference>
<keyword evidence="3 9" id="KW-0597">Phosphoprotein</keyword>
<dbReference type="SMART" id="SM00388">
    <property type="entry name" value="HisKA"/>
    <property type="match status" value="1"/>
</dbReference>
<dbReference type="Gene3D" id="1.10.287.130">
    <property type="match status" value="1"/>
</dbReference>